<gene>
    <name evidence="2" type="ORF">SAMN05444394_1139</name>
</gene>
<keyword evidence="1" id="KW-0472">Membrane</keyword>
<dbReference type="AlphaFoldDB" id="A0A1N6DMK1"/>
<keyword evidence="1" id="KW-1133">Transmembrane helix</keyword>
<dbReference type="STRING" id="226505.SAMN05444394_1139"/>
<dbReference type="EMBL" id="FSRC01000001">
    <property type="protein sequence ID" value="SIN71904.1"/>
    <property type="molecule type" value="Genomic_DNA"/>
</dbReference>
<evidence type="ECO:0000256" key="1">
    <source>
        <dbReference type="SAM" id="Phobius"/>
    </source>
</evidence>
<protein>
    <submittedName>
        <fullName evidence="2">Uncharacterized protein</fullName>
    </submittedName>
</protein>
<accession>A0A1N6DMK1</accession>
<keyword evidence="3" id="KW-1185">Reference proteome</keyword>
<dbReference type="RefSeq" id="WP_074223826.1">
    <property type="nucleotide sequence ID" value="NZ_FSRC01000001.1"/>
</dbReference>
<reference evidence="3" key="1">
    <citation type="submission" date="2016-11" db="EMBL/GenBank/DDBJ databases">
        <authorList>
            <person name="Varghese N."/>
            <person name="Submissions S."/>
        </authorList>
    </citation>
    <scope>NUCLEOTIDE SEQUENCE [LARGE SCALE GENOMIC DNA]</scope>
    <source>
        <strain evidence="3">DSM 15292</strain>
    </source>
</reference>
<evidence type="ECO:0000313" key="2">
    <source>
        <dbReference type="EMBL" id="SIN71904.1"/>
    </source>
</evidence>
<dbReference type="OrthoDB" id="826661at2"/>
<keyword evidence="1" id="KW-0812">Transmembrane</keyword>
<feature type="transmembrane region" description="Helical" evidence="1">
    <location>
        <begin position="5"/>
        <end position="24"/>
    </location>
</feature>
<organism evidence="2 3">
    <name type="scientific">Algoriphagus halophilus</name>
    <dbReference type="NCBI Taxonomy" id="226505"/>
    <lineage>
        <taxon>Bacteria</taxon>
        <taxon>Pseudomonadati</taxon>
        <taxon>Bacteroidota</taxon>
        <taxon>Cytophagia</taxon>
        <taxon>Cytophagales</taxon>
        <taxon>Cyclobacteriaceae</taxon>
        <taxon>Algoriphagus</taxon>
    </lineage>
</organism>
<dbReference type="Proteomes" id="UP000185221">
    <property type="component" value="Unassembled WGS sequence"/>
</dbReference>
<proteinExistence type="predicted"/>
<sequence>MKSKYWNLLVIVIVALTVASYLLLFSEHQIEPSLGSVPYIFWTGLLVTILIVFATFLGSKLFPYEDPKKS</sequence>
<evidence type="ECO:0000313" key="3">
    <source>
        <dbReference type="Proteomes" id="UP000185221"/>
    </source>
</evidence>
<feature type="transmembrane region" description="Helical" evidence="1">
    <location>
        <begin position="39"/>
        <end position="62"/>
    </location>
</feature>
<name>A0A1N6DMK1_9BACT</name>